<name>A0ABD3DUN0_9LAMI</name>
<proteinExistence type="predicted"/>
<keyword evidence="1" id="KW-1133">Transmembrane helix</keyword>
<dbReference type="AlphaFoldDB" id="A0ABD3DUN0"/>
<evidence type="ECO:0000256" key="1">
    <source>
        <dbReference type="SAM" id="Phobius"/>
    </source>
</evidence>
<keyword evidence="1" id="KW-0472">Membrane</keyword>
<accession>A0ABD3DUN0</accession>
<feature type="transmembrane region" description="Helical" evidence="1">
    <location>
        <begin position="37"/>
        <end position="60"/>
    </location>
</feature>
<evidence type="ECO:0000313" key="4">
    <source>
        <dbReference type="Proteomes" id="UP001632038"/>
    </source>
</evidence>
<dbReference type="EMBL" id="JAVIJP010000013">
    <property type="protein sequence ID" value="KAL3645960.1"/>
    <property type="molecule type" value="Genomic_DNA"/>
</dbReference>
<keyword evidence="2" id="KW-0732">Signal</keyword>
<feature type="signal peptide" evidence="2">
    <location>
        <begin position="1"/>
        <end position="27"/>
    </location>
</feature>
<comment type="caution">
    <text evidence="3">The sequence shown here is derived from an EMBL/GenBank/DDBJ whole genome shotgun (WGS) entry which is preliminary data.</text>
</comment>
<evidence type="ECO:0000256" key="2">
    <source>
        <dbReference type="SAM" id="SignalP"/>
    </source>
</evidence>
<feature type="chain" id="PRO_5044848671" evidence="2">
    <location>
        <begin position="28"/>
        <end position="61"/>
    </location>
</feature>
<dbReference type="Proteomes" id="UP001632038">
    <property type="component" value="Unassembled WGS sequence"/>
</dbReference>
<reference evidence="4" key="1">
    <citation type="journal article" date="2024" name="IScience">
        <title>Strigolactones Initiate the Formation of Haustorium-like Structures in Castilleja.</title>
        <authorList>
            <person name="Buerger M."/>
            <person name="Peterson D."/>
            <person name="Chory J."/>
        </authorList>
    </citation>
    <scope>NUCLEOTIDE SEQUENCE [LARGE SCALE GENOMIC DNA]</scope>
</reference>
<gene>
    <name evidence="3" type="ORF">CASFOL_011140</name>
</gene>
<protein>
    <submittedName>
        <fullName evidence="3">Uncharacterized protein</fullName>
    </submittedName>
</protein>
<keyword evidence="1" id="KW-0812">Transmembrane</keyword>
<keyword evidence="4" id="KW-1185">Reference proteome</keyword>
<organism evidence="3 4">
    <name type="scientific">Castilleja foliolosa</name>
    <dbReference type="NCBI Taxonomy" id="1961234"/>
    <lineage>
        <taxon>Eukaryota</taxon>
        <taxon>Viridiplantae</taxon>
        <taxon>Streptophyta</taxon>
        <taxon>Embryophyta</taxon>
        <taxon>Tracheophyta</taxon>
        <taxon>Spermatophyta</taxon>
        <taxon>Magnoliopsida</taxon>
        <taxon>eudicotyledons</taxon>
        <taxon>Gunneridae</taxon>
        <taxon>Pentapetalae</taxon>
        <taxon>asterids</taxon>
        <taxon>lamiids</taxon>
        <taxon>Lamiales</taxon>
        <taxon>Orobanchaceae</taxon>
        <taxon>Pedicularideae</taxon>
        <taxon>Castillejinae</taxon>
        <taxon>Castilleja</taxon>
    </lineage>
</organism>
<evidence type="ECO:0000313" key="3">
    <source>
        <dbReference type="EMBL" id="KAL3645960.1"/>
    </source>
</evidence>
<sequence>MAVSQARSLLVLAAIATIFSLIGSSVAQDAPAPAPASSAGVALPSLAVAVVSFLFGSAAMI</sequence>